<reference evidence="1" key="1">
    <citation type="submission" date="2020-10" db="EMBL/GenBank/DDBJ databases">
        <authorList>
            <person name="Gilroy R."/>
        </authorList>
    </citation>
    <scope>NUCLEOTIDE SEQUENCE</scope>
    <source>
        <strain evidence="1">CHK154-7741</strain>
    </source>
</reference>
<accession>A0A9D1MZQ5</accession>
<dbReference type="EMBL" id="DVOD01000029">
    <property type="protein sequence ID" value="HIU92271.1"/>
    <property type="molecule type" value="Genomic_DNA"/>
</dbReference>
<gene>
    <name evidence="1" type="ORF">IAD26_03950</name>
</gene>
<name>A0A9D1MZQ5_9CLOT</name>
<dbReference type="Pfam" id="PF05133">
    <property type="entry name" value="SPP1_portal"/>
    <property type="match status" value="1"/>
</dbReference>
<sequence length="429" mass="49440">MIDKELLKDDELKYRLSLRSKNKPASCFDWHNALMADGVPIFARQKTTYSDPNIRVSYNNFQVIQKTKSGYLAGDIQRTYTDSIAEEVKEKYKEFDNLNHFKSFLKRLMFSCTGWGNTYSLCYLDEQNRARIKQIPAWQGKVVYNHDNEPIKAYVYYDIDERRHIWEYDSLNVTEWLASKSGNSYQVLVETKPHGFIGIPLVEWSNNDNKQGNAELAVGLMDAYDRLISDNITEAATFRAAYLLLKNMGVIDDKTKAEMQKSGVFAGGADADAHFITKDINPEFIKFIVQKTWSGIWIVSSSVDPEAVSNLQNATAFQISQMYRNMEEDCKDTEAEWKISLEYLDRLLKSYWTGLDIKSVADFSTEDINYDFKRNIPKDVMTWLKDMLAAGGKLPQKEIFIKAGYDEKKAEELVQEAETESYETLTSEI</sequence>
<reference evidence="1" key="2">
    <citation type="journal article" date="2021" name="PeerJ">
        <title>Extensive microbial diversity within the chicken gut microbiome revealed by metagenomics and culture.</title>
        <authorList>
            <person name="Gilroy R."/>
            <person name="Ravi A."/>
            <person name="Getino M."/>
            <person name="Pursley I."/>
            <person name="Horton D.L."/>
            <person name="Alikhan N.F."/>
            <person name="Baker D."/>
            <person name="Gharbi K."/>
            <person name="Hall N."/>
            <person name="Watson M."/>
            <person name="Adriaenssens E.M."/>
            <person name="Foster-Nyarko E."/>
            <person name="Jarju S."/>
            <person name="Secka A."/>
            <person name="Antonio M."/>
            <person name="Oren A."/>
            <person name="Chaudhuri R.R."/>
            <person name="La Ragione R."/>
            <person name="Hildebrand F."/>
            <person name="Pallen M.J."/>
        </authorList>
    </citation>
    <scope>NUCLEOTIDE SEQUENCE</scope>
    <source>
        <strain evidence="1">CHK154-7741</strain>
    </source>
</reference>
<dbReference type="AlphaFoldDB" id="A0A9D1MZQ5"/>
<evidence type="ECO:0000313" key="2">
    <source>
        <dbReference type="Proteomes" id="UP000886748"/>
    </source>
</evidence>
<organism evidence="1 2">
    <name type="scientific">Candidatus Limenecus avicola</name>
    <dbReference type="NCBI Taxonomy" id="2840847"/>
    <lineage>
        <taxon>Bacteria</taxon>
        <taxon>Bacillati</taxon>
        <taxon>Bacillota</taxon>
        <taxon>Clostridia</taxon>
        <taxon>Eubacteriales</taxon>
        <taxon>Clostridiaceae</taxon>
        <taxon>Clostridiaceae incertae sedis</taxon>
        <taxon>Candidatus Limenecus</taxon>
    </lineage>
</organism>
<protein>
    <submittedName>
        <fullName evidence="1">Phage portal protein</fullName>
    </submittedName>
</protein>
<dbReference type="InterPro" id="IPR021145">
    <property type="entry name" value="Portal_protein_SPP1_Gp6-like"/>
</dbReference>
<evidence type="ECO:0000313" key="1">
    <source>
        <dbReference type="EMBL" id="HIU92271.1"/>
    </source>
</evidence>
<comment type="caution">
    <text evidence="1">The sequence shown here is derived from an EMBL/GenBank/DDBJ whole genome shotgun (WGS) entry which is preliminary data.</text>
</comment>
<proteinExistence type="predicted"/>
<dbReference type="Proteomes" id="UP000886748">
    <property type="component" value="Unassembled WGS sequence"/>
</dbReference>